<evidence type="ECO:0000313" key="4">
    <source>
        <dbReference type="Proteomes" id="UP001596157"/>
    </source>
</evidence>
<accession>A0ABW0EVC0</accession>
<organism evidence="3 4">
    <name type="scientific">Actinokineospora guangxiensis</name>
    <dbReference type="NCBI Taxonomy" id="1490288"/>
    <lineage>
        <taxon>Bacteria</taxon>
        <taxon>Bacillati</taxon>
        <taxon>Actinomycetota</taxon>
        <taxon>Actinomycetes</taxon>
        <taxon>Pseudonocardiales</taxon>
        <taxon>Pseudonocardiaceae</taxon>
        <taxon>Actinokineospora</taxon>
    </lineage>
</organism>
<dbReference type="EMBL" id="JBHSKF010000014">
    <property type="protein sequence ID" value="MFC5290084.1"/>
    <property type="molecule type" value="Genomic_DNA"/>
</dbReference>
<evidence type="ECO:0000256" key="1">
    <source>
        <dbReference type="SAM" id="MobiDB-lite"/>
    </source>
</evidence>
<feature type="region of interest" description="Disordered" evidence="1">
    <location>
        <begin position="251"/>
        <end position="278"/>
    </location>
</feature>
<dbReference type="RefSeq" id="WP_378249957.1">
    <property type="nucleotide sequence ID" value="NZ_JBHSKF010000014.1"/>
</dbReference>
<dbReference type="Proteomes" id="UP001596157">
    <property type="component" value="Unassembled WGS sequence"/>
</dbReference>
<gene>
    <name evidence="3" type="ORF">ACFPM7_23770</name>
</gene>
<dbReference type="Pfam" id="PF14028">
    <property type="entry name" value="Lant_dehydr_C"/>
    <property type="match status" value="1"/>
</dbReference>
<name>A0ABW0EVC0_9PSEU</name>
<dbReference type="InterPro" id="IPR023809">
    <property type="entry name" value="Thiopep_bacteriocin_synth_dom"/>
</dbReference>
<sequence length="278" mass="29635">MSPRTWIALHAYHTGAVDGLVLAAARAAAELGPWFFLRYWDGGPHVRVRVLTDDPGRASAALRTALIEHLRRNPSTDWPSEKRYGLEAAALAAAEGIVEHARSPRAADTVHDEVYRPERRFGGPAARVAVERHFVESTALAVDVLRAASSPAVRSTTAALALLTTWSRCPTGARWVPTGPGSTPIPRAVVTAAQHPSPAGFAGRWAASLDRLDAVLIAQHGVEHARWVADYAGHLLCNRLGIGPAEEASLRRGAHRAMEDGEGAGGGVDELAPAPPRR</sequence>
<evidence type="ECO:0000313" key="3">
    <source>
        <dbReference type="EMBL" id="MFC5290084.1"/>
    </source>
</evidence>
<protein>
    <submittedName>
        <fullName evidence="3">Lantibiotic dehydratase C-terminal domain-containing protein</fullName>
    </submittedName>
</protein>
<proteinExistence type="predicted"/>
<feature type="domain" description="Thiopeptide-type bacteriocin biosynthesis" evidence="2">
    <location>
        <begin position="6"/>
        <end position="257"/>
    </location>
</feature>
<keyword evidence="4" id="KW-1185">Reference proteome</keyword>
<reference evidence="4" key="1">
    <citation type="journal article" date="2019" name="Int. J. Syst. Evol. Microbiol.">
        <title>The Global Catalogue of Microorganisms (GCM) 10K type strain sequencing project: providing services to taxonomists for standard genome sequencing and annotation.</title>
        <authorList>
            <consortium name="The Broad Institute Genomics Platform"/>
            <consortium name="The Broad Institute Genome Sequencing Center for Infectious Disease"/>
            <person name="Wu L."/>
            <person name="Ma J."/>
        </authorList>
    </citation>
    <scope>NUCLEOTIDE SEQUENCE [LARGE SCALE GENOMIC DNA]</scope>
    <source>
        <strain evidence="4">CCUG 59778</strain>
    </source>
</reference>
<comment type="caution">
    <text evidence="3">The sequence shown here is derived from an EMBL/GenBank/DDBJ whole genome shotgun (WGS) entry which is preliminary data.</text>
</comment>
<evidence type="ECO:0000259" key="2">
    <source>
        <dbReference type="Pfam" id="PF14028"/>
    </source>
</evidence>